<dbReference type="AntiFam" id="ANF00142">
    <property type="entry name" value="Shadow ORF (opposite yadG)"/>
</dbReference>
<dbReference type="EMBL" id="DAKRPA010000059">
    <property type="protein sequence ID" value="DBA00724.1"/>
    <property type="molecule type" value="Genomic_DNA"/>
</dbReference>
<name>A0AAV2Z5A4_9STRA</name>
<keyword evidence="1" id="KW-0472">Membrane</keyword>
<accession>A0AAV2Z5A4</accession>
<keyword evidence="3" id="KW-1185">Reference proteome</keyword>
<feature type="non-terminal residue" evidence="2">
    <location>
        <position position="1058"/>
    </location>
</feature>
<sequence length="1058" mass="116230">MQLCRGAVGKCNLDETTPRAGSLLYKLAMTMDGEGLFFVAVAPVFTTGLSFLASLVLGLLLLTGELALDLGLGDVAEGINGLLLVLLLNLCLVLWDLALDGELTVVHEPFLLGQGIRELVVMRNHDDTTLELLYGGRKSTERVAIQVVRRFIEHQDVRVQPHGGSQDDLHLLTTRKTTHARVGTEFSAKAEVVQVLLDGDGSHWASLQVGAGSFAIIGNLEQLVPAPLLELLTRNPRVLVNWELVPLDLVLETLLELTTRDNLLERTLLALPVHWKLELGLLLRSELTRLLGKQFLVLTGLETPLDVLVGSDIQVLFNVMEGVLGDIGETHARVLPHSTHLWLNFTSQHLDHGRLTGTVRAEHSDTAGQGARDRHVVDRWLVTARVRVGTVRQTNDWLTLVLDVGKETWLWELEGEGRGLKLVVRLSLWLHLHELRKVALVDLELAVLVVDDVRAHVVEEAGVVGHHDRRHVWQTVQVVLQPGDVVDIQVVRRFIEQQDISLHQHGTSQFELHLPTTRKGTDWQSLHLGGEADAAECVDDLLARGLGEFLVAEHELNDWEVGLLSLEVVLNEHGLELLLGGEAFELTVGNGAHERRLTATVRTAETITVTTLEAKTSVVQQDHTTVSQGKLTVAKIWNALIAVNILNDDRLVLLVTEVTDDVGDGLRVLDERLEVGADVLLERRLVEVASNNQEETDARHVVEDSLVDVGVLARSIGRNGLVNDAGDVLEVNLHVILGHFNGTTGNEQGAVGAGGDFTALRISDGVDDLLEARQQLWHEQLSFSWVVHELAHIVNDDSGLTLDSGLAFLQGTLEQRFHDSKSWRFDRLDECRRGKLVRALSDFRWVGHAADQGWDERLNIHVANDVADLGQGLLGGNLDIGTGVPHAVSDDWDDVWQETTNLVRSDRRQLGDQVEGDLLGLPLLGAVKTGEEDWQDTDGKVLVRRADDGQGSFFGGRAHGHLLVGEQVKQVLQQWGDIWLHALGVLLHQVGDDIRSDNLRIGIGADKAILELGSHHREASVKCLLLSIASWEIPSLGEYGAILVAAIDLVTTKISLGS</sequence>
<protein>
    <submittedName>
        <fullName evidence="2">Uncharacterized protein</fullName>
    </submittedName>
</protein>
<evidence type="ECO:0000313" key="2">
    <source>
        <dbReference type="EMBL" id="DBA00724.1"/>
    </source>
</evidence>
<proteinExistence type="predicted"/>
<evidence type="ECO:0000313" key="3">
    <source>
        <dbReference type="Proteomes" id="UP001146120"/>
    </source>
</evidence>
<comment type="caution">
    <text evidence="2">The sequence shown here is derived from an EMBL/GenBank/DDBJ whole genome shotgun (WGS) entry which is preliminary data.</text>
</comment>
<keyword evidence="1" id="KW-1133">Transmembrane helix</keyword>
<gene>
    <name evidence="2" type="ORF">N0F65_001195</name>
</gene>
<dbReference type="Proteomes" id="UP001146120">
    <property type="component" value="Unassembled WGS sequence"/>
</dbReference>
<evidence type="ECO:0000256" key="1">
    <source>
        <dbReference type="SAM" id="Phobius"/>
    </source>
</evidence>
<dbReference type="AlphaFoldDB" id="A0AAV2Z5A4"/>
<feature type="transmembrane region" description="Helical" evidence="1">
    <location>
        <begin position="36"/>
        <end position="63"/>
    </location>
</feature>
<reference evidence="2" key="2">
    <citation type="journal article" date="2023" name="Microbiol Resour">
        <title>Decontamination and Annotation of the Draft Genome Sequence of the Oomycete Lagenidium giganteum ARSEF 373.</title>
        <authorList>
            <person name="Morgan W.R."/>
            <person name="Tartar A."/>
        </authorList>
    </citation>
    <scope>NUCLEOTIDE SEQUENCE</scope>
    <source>
        <strain evidence="2">ARSEF 373</strain>
    </source>
</reference>
<keyword evidence="1" id="KW-0812">Transmembrane</keyword>
<reference evidence="2" key="1">
    <citation type="submission" date="2022-11" db="EMBL/GenBank/DDBJ databases">
        <authorList>
            <person name="Morgan W.R."/>
            <person name="Tartar A."/>
        </authorList>
    </citation>
    <scope>NUCLEOTIDE SEQUENCE</scope>
    <source>
        <strain evidence="2">ARSEF 373</strain>
    </source>
</reference>
<organism evidence="2 3">
    <name type="scientific">Lagenidium giganteum</name>
    <dbReference type="NCBI Taxonomy" id="4803"/>
    <lineage>
        <taxon>Eukaryota</taxon>
        <taxon>Sar</taxon>
        <taxon>Stramenopiles</taxon>
        <taxon>Oomycota</taxon>
        <taxon>Peronosporomycetes</taxon>
        <taxon>Pythiales</taxon>
        <taxon>Pythiaceae</taxon>
    </lineage>
</organism>